<organism evidence="2 3">
    <name type="scientific">Gordonia aquimaris</name>
    <dbReference type="NCBI Taxonomy" id="2984863"/>
    <lineage>
        <taxon>Bacteria</taxon>
        <taxon>Bacillati</taxon>
        <taxon>Actinomycetota</taxon>
        <taxon>Actinomycetes</taxon>
        <taxon>Mycobacteriales</taxon>
        <taxon>Gordoniaceae</taxon>
        <taxon>Gordonia</taxon>
    </lineage>
</organism>
<evidence type="ECO:0000313" key="3">
    <source>
        <dbReference type="Proteomes" id="UP001143347"/>
    </source>
</evidence>
<gene>
    <name evidence="2" type="ORF">OSB52_20775</name>
</gene>
<comment type="caution">
    <text evidence="2">The sequence shown here is derived from an EMBL/GenBank/DDBJ whole genome shotgun (WGS) entry which is preliminary data.</text>
</comment>
<dbReference type="PANTHER" id="PTHR46832">
    <property type="entry name" value="5'-METHYLTHIOADENOSINE/S-ADENOSYLHOMOCYSTEINE NUCLEOSIDASE"/>
    <property type="match status" value="1"/>
</dbReference>
<dbReference type="GO" id="GO:0008782">
    <property type="term" value="F:adenosylhomocysteine nucleosidase activity"/>
    <property type="evidence" value="ECO:0007669"/>
    <property type="project" value="TreeGrafter"/>
</dbReference>
<dbReference type="AlphaFoldDB" id="A0A9X3D7Z6"/>
<dbReference type="PANTHER" id="PTHR46832:SF1">
    <property type="entry name" value="5'-METHYLTHIOADENOSINE_S-ADENOSYLHOMOCYSTEINE NUCLEOSIDASE"/>
    <property type="match status" value="1"/>
</dbReference>
<dbReference type="EMBL" id="JAPKFM010000028">
    <property type="protein sequence ID" value="MCX2966520.1"/>
    <property type="molecule type" value="Genomic_DNA"/>
</dbReference>
<feature type="domain" description="Nucleoside phosphorylase" evidence="1">
    <location>
        <begin position="113"/>
        <end position="183"/>
    </location>
</feature>
<dbReference type="GO" id="GO:0005829">
    <property type="term" value="C:cytosol"/>
    <property type="evidence" value="ECO:0007669"/>
    <property type="project" value="TreeGrafter"/>
</dbReference>
<dbReference type="Proteomes" id="UP001143347">
    <property type="component" value="Unassembled WGS sequence"/>
</dbReference>
<reference evidence="2" key="1">
    <citation type="submission" date="2022-10" db="EMBL/GenBank/DDBJ databases">
        <title>WGS of marine actinomycetes from Thailand.</title>
        <authorList>
            <person name="Thawai C."/>
        </authorList>
    </citation>
    <scope>NUCLEOTIDE SEQUENCE</scope>
    <source>
        <strain evidence="2">SW21</strain>
    </source>
</reference>
<keyword evidence="3" id="KW-1185">Reference proteome</keyword>
<dbReference type="InterPro" id="IPR035994">
    <property type="entry name" value="Nucleoside_phosphorylase_sf"/>
</dbReference>
<dbReference type="GO" id="GO:0019284">
    <property type="term" value="P:L-methionine salvage from S-adenosylmethionine"/>
    <property type="evidence" value="ECO:0007669"/>
    <property type="project" value="TreeGrafter"/>
</dbReference>
<dbReference type="InterPro" id="IPR000845">
    <property type="entry name" value="Nucleoside_phosphorylase_d"/>
</dbReference>
<dbReference type="SUPFAM" id="SSF53167">
    <property type="entry name" value="Purine and uridine phosphorylases"/>
    <property type="match status" value="1"/>
</dbReference>
<dbReference type="RefSeq" id="WP_235724538.1">
    <property type="nucleotide sequence ID" value="NZ_JAPKFM010000028.1"/>
</dbReference>
<name>A0A9X3D7Z6_9ACTN</name>
<dbReference type="GO" id="GO:0008930">
    <property type="term" value="F:methylthioadenosine nucleosidase activity"/>
    <property type="evidence" value="ECO:0007669"/>
    <property type="project" value="TreeGrafter"/>
</dbReference>
<protein>
    <submittedName>
        <fullName evidence="2">Nucleosidase</fullName>
    </submittedName>
</protein>
<accession>A0A9X3D7Z6</accession>
<dbReference type="Pfam" id="PF01048">
    <property type="entry name" value="PNP_UDP_1"/>
    <property type="match status" value="1"/>
</dbReference>
<evidence type="ECO:0000313" key="2">
    <source>
        <dbReference type="EMBL" id="MCX2966520.1"/>
    </source>
</evidence>
<dbReference type="Gene3D" id="3.40.50.1580">
    <property type="entry name" value="Nucleoside phosphorylase domain"/>
    <property type="match status" value="1"/>
</dbReference>
<evidence type="ECO:0000259" key="1">
    <source>
        <dbReference type="Pfam" id="PF01048"/>
    </source>
</evidence>
<dbReference type="GO" id="GO:0009116">
    <property type="term" value="P:nucleoside metabolic process"/>
    <property type="evidence" value="ECO:0007669"/>
    <property type="project" value="InterPro"/>
</dbReference>
<sequence length="194" mass="20560">MTTDPFDRSTLLVAATRAEAHHLPADARVLVTGIGKVRAATTLTRALVEAERDGRQPIRQLISIGTAGALRAQHTGIFFPSVVIEHDISATELRAMGYPLVDRWELPDGDGTVLASGDTFVADPVRRDVLARHADLVDMEGAAVAHVAADFGIPCRMVKIVSDAADESAMDWPSVVDAAARRLGEWCAGAAAIG</sequence>
<proteinExistence type="predicted"/>
<dbReference type="NCBIfam" id="NF004168">
    <property type="entry name" value="PRK05634.1"/>
    <property type="match status" value="1"/>
</dbReference>